<dbReference type="CDD" id="cd14485">
    <property type="entry name" value="mltA_like_LT_A"/>
    <property type="match status" value="1"/>
</dbReference>
<name>A0A7X1F6V6_9SPHN</name>
<dbReference type="PIRSF" id="PIRSF019422">
    <property type="entry name" value="MltA"/>
    <property type="match status" value="1"/>
</dbReference>
<dbReference type="SUPFAM" id="SSF50685">
    <property type="entry name" value="Barwin-like endoglucanases"/>
    <property type="match status" value="1"/>
</dbReference>
<feature type="signal peptide" evidence="6">
    <location>
        <begin position="1"/>
        <end position="19"/>
    </location>
</feature>
<feature type="domain" description="Lytic transglycosylase MltA" evidence="7">
    <location>
        <begin position="148"/>
        <end position="311"/>
    </location>
</feature>
<feature type="chain" id="PRO_5030921742" description="peptidoglycan lytic exotransglycosylase" evidence="6">
    <location>
        <begin position="20"/>
        <end position="422"/>
    </location>
</feature>
<comment type="caution">
    <text evidence="8">The sequence shown here is derived from an EMBL/GenBank/DDBJ whole genome shotgun (WGS) entry which is preliminary data.</text>
</comment>
<sequence>MPQGRVKRCAGLLAPLLLAACTVIPPASGPRPLPPARPGGPAVAPPAVTPPPPPNAVALGVAPGPDLATLPLAGLRPAAALRTFQESCRALLVRTDQSGLTRPDDWRPACSAAATWPAADAAGFFVTWFEAARVSDGRSYVTGYYEPEIAGTRTAQPGFAVPVYRLPPDLVRAWPFETPFEQRVGQPPLGRFDPTGRFVPYYDRGQIEDGALAGQGLEIGWAADPAELFFLQVQGSGRLIGPDGTVIRIGFAGQNGHPYTGIGAVLRDRGLIGTGPGQYPGSMQGIMAYIREHPEDGKALMRLNRSYVFFREVTGDGPVGALNVPIRAQTSLAADPLMVPLGAPVLLSEGDRPEINGLWVAQDTGGAIKGANRFDSFWGAGPTARVIAGGMAARGNALIFLPKGTLARLAGTAPAVPAPRRK</sequence>
<keyword evidence="3" id="KW-0456">Lyase</keyword>
<evidence type="ECO:0000256" key="3">
    <source>
        <dbReference type="ARBA" id="ARBA00023239"/>
    </source>
</evidence>
<reference evidence="8 9" key="1">
    <citation type="submission" date="2020-08" db="EMBL/GenBank/DDBJ databases">
        <title>The genome sequence of Novosphingobium flavum 4Y4.</title>
        <authorList>
            <person name="Liu Y."/>
        </authorList>
    </citation>
    <scope>NUCLEOTIDE SEQUENCE [LARGE SCALE GENOMIC DNA]</scope>
    <source>
        <strain evidence="8 9">4Y4</strain>
    </source>
</reference>
<dbReference type="CDD" id="cd14668">
    <property type="entry name" value="mlta_B"/>
    <property type="match status" value="1"/>
</dbReference>
<organism evidence="8 9">
    <name type="scientific">Novosphingobium aerophilum</name>
    <dbReference type="NCBI Taxonomy" id="2839843"/>
    <lineage>
        <taxon>Bacteria</taxon>
        <taxon>Pseudomonadati</taxon>
        <taxon>Pseudomonadota</taxon>
        <taxon>Alphaproteobacteria</taxon>
        <taxon>Sphingomonadales</taxon>
        <taxon>Sphingomonadaceae</taxon>
        <taxon>Novosphingobium</taxon>
    </lineage>
</organism>
<dbReference type="Proteomes" id="UP000520156">
    <property type="component" value="Unassembled WGS sequence"/>
</dbReference>
<dbReference type="Gene3D" id="2.40.240.50">
    <property type="entry name" value="Barwin-like endoglucanases"/>
    <property type="match status" value="1"/>
</dbReference>
<dbReference type="GO" id="GO:0004553">
    <property type="term" value="F:hydrolase activity, hydrolyzing O-glycosyl compounds"/>
    <property type="evidence" value="ECO:0007669"/>
    <property type="project" value="InterPro"/>
</dbReference>
<evidence type="ECO:0000256" key="1">
    <source>
        <dbReference type="ARBA" id="ARBA00001420"/>
    </source>
</evidence>
<comment type="catalytic activity">
    <reaction evidence="1">
        <text>Exolytic cleavage of the (1-&gt;4)-beta-glycosidic linkage between N-acetylmuramic acid (MurNAc) and N-acetylglucosamine (GlcNAc) residues in peptidoglycan, from either the reducing or the non-reducing ends of the peptidoglycan chains, with concomitant formation of a 1,6-anhydrobond in the MurNAc residue.</text>
        <dbReference type="EC" id="4.2.2.n1"/>
    </reaction>
</comment>
<dbReference type="InterPro" id="IPR010611">
    <property type="entry name" value="3D_dom"/>
</dbReference>
<keyword evidence="4" id="KW-0961">Cell wall biogenesis/degradation</keyword>
<dbReference type="RefSeq" id="WP_185682878.1">
    <property type="nucleotide sequence ID" value="NZ_JACLAU010000007.1"/>
</dbReference>
<dbReference type="InterPro" id="IPR026044">
    <property type="entry name" value="MltA"/>
</dbReference>
<dbReference type="PROSITE" id="PS51257">
    <property type="entry name" value="PROKAR_LIPOPROTEIN"/>
    <property type="match status" value="1"/>
</dbReference>
<dbReference type="GO" id="GO:0008933">
    <property type="term" value="F:peptidoglycan lytic transglycosylase activity"/>
    <property type="evidence" value="ECO:0007669"/>
    <property type="project" value="TreeGrafter"/>
</dbReference>
<keyword evidence="6" id="KW-0732">Signal</keyword>
<evidence type="ECO:0000313" key="9">
    <source>
        <dbReference type="Proteomes" id="UP000520156"/>
    </source>
</evidence>
<dbReference type="InterPro" id="IPR005300">
    <property type="entry name" value="MltA_B"/>
</dbReference>
<proteinExistence type="predicted"/>
<dbReference type="PANTHER" id="PTHR30124:SF0">
    <property type="entry name" value="MEMBRANE-BOUND LYTIC MUREIN TRANSGLYCOSYLASE A"/>
    <property type="match status" value="1"/>
</dbReference>
<evidence type="ECO:0000259" key="7">
    <source>
        <dbReference type="SMART" id="SM00925"/>
    </source>
</evidence>
<dbReference type="AlphaFoldDB" id="A0A7X1F6V6"/>
<dbReference type="GO" id="GO:0071555">
    <property type="term" value="P:cell wall organization"/>
    <property type="evidence" value="ECO:0007669"/>
    <property type="project" value="UniProtKB-KW"/>
</dbReference>
<keyword evidence="9" id="KW-1185">Reference proteome</keyword>
<dbReference type="EMBL" id="JACLAU010000007">
    <property type="protein sequence ID" value="MBC2651463.1"/>
    <property type="molecule type" value="Genomic_DNA"/>
</dbReference>
<evidence type="ECO:0000256" key="5">
    <source>
        <dbReference type="ARBA" id="ARBA00030918"/>
    </source>
</evidence>
<evidence type="ECO:0000313" key="8">
    <source>
        <dbReference type="EMBL" id="MBC2651463.1"/>
    </source>
</evidence>
<evidence type="ECO:0000256" key="4">
    <source>
        <dbReference type="ARBA" id="ARBA00023316"/>
    </source>
</evidence>
<dbReference type="EC" id="4.2.2.n1" evidence="2"/>
<evidence type="ECO:0000256" key="2">
    <source>
        <dbReference type="ARBA" id="ARBA00012587"/>
    </source>
</evidence>
<dbReference type="InterPro" id="IPR036908">
    <property type="entry name" value="RlpA-like_sf"/>
</dbReference>
<dbReference type="SMART" id="SM00925">
    <property type="entry name" value="MltA"/>
    <property type="match status" value="1"/>
</dbReference>
<accession>A0A7X1F6V6</accession>
<dbReference type="Pfam" id="PF06725">
    <property type="entry name" value="3D"/>
    <property type="match status" value="1"/>
</dbReference>
<dbReference type="GO" id="GO:0009253">
    <property type="term" value="P:peptidoglycan catabolic process"/>
    <property type="evidence" value="ECO:0007669"/>
    <property type="project" value="TreeGrafter"/>
</dbReference>
<dbReference type="GO" id="GO:0019867">
    <property type="term" value="C:outer membrane"/>
    <property type="evidence" value="ECO:0007669"/>
    <property type="project" value="InterPro"/>
</dbReference>
<protein>
    <recommendedName>
        <fullName evidence="2">peptidoglycan lytic exotransglycosylase</fullName>
        <ecNumber evidence="2">4.2.2.n1</ecNumber>
    </recommendedName>
    <alternativeName>
        <fullName evidence="5">Murein hydrolase A</fullName>
    </alternativeName>
</protein>
<gene>
    <name evidence="8" type="ORF">H7F49_07095</name>
</gene>
<dbReference type="PANTHER" id="PTHR30124">
    <property type="entry name" value="MEMBRANE-BOUND LYTIC MUREIN TRANSGLYCOSYLASE A"/>
    <property type="match status" value="1"/>
</dbReference>
<evidence type="ECO:0000256" key="6">
    <source>
        <dbReference type="SAM" id="SignalP"/>
    </source>
</evidence>
<dbReference type="Gene3D" id="2.40.40.10">
    <property type="entry name" value="RlpA-like domain"/>
    <property type="match status" value="1"/>
</dbReference>
<dbReference type="Pfam" id="PF03562">
    <property type="entry name" value="MltA"/>
    <property type="match status" value="1"/>
</dbReference>
<dbReference type="GO" id="GO:0009254">
    <property type="term" value="P:peptidoglycan turnover"/>
    <property type="evidence" value="ECO:0007669"/>
    <property type="project" value="InterPro"/>
</dbReference>